<comment type="subcellular location">
    <subcellularLocation>
        <location evidence="2 15">Cytoplasm</location>
    </subcellularLocation>
</comment>
<dbReference type="NCBIfam" id="TIGR02191">
    <property type="entry name" value="RNaseIII"/>
    <property type="match status" value="1"/>
</dbReference>
<evidence type="ECO:0000259" key="16">
    <source>
        <dbReference type="PROSITE" id="PS50137"/>
    </source>
</evidence>
<dbReference type="GO" id="GO:0042802">
    <property type="term" value="F:identical protein binding"/>
    <property type="evidence" value="ECO:0007669"/>
    <property type="project" value="UniProtKB-ARBA"/>
</dbReference>
<dbReference type="OrthoDB" id="9805026at2"/>
<evidence type="ECO:0000256" key="1">
    <source>
        <dbReference type="ARBA" id="ARBA00000109"/>
    </source>
</evidence>
<dbReference type="EC" id="3.1.26.3" evidence="15"/>
<dbReference type="GO" id="GO:0006397">
    <property type="term" value="P:mRNA processing"/>
    <property type="evidence" value="ECO:0007669"/>
    <property type="project" value="UniProtKB-UniRule"/>
</dbReference>
<name>A0A420W8H8_9BACT</name>
<evidence type="ECO:0000256" key="9">
    <source>
        <dbReference type="ARBA" id="ARBA00022722"/>
    </source>
</evidence>
<keyword evidence="7 15" id="KW-0507">mRNA processing</keyword>
<evidence type="ECO:0000256" key="15">
    <source>
        <dbReference type="HAMAP-Rule" id="MF_00104"/>
    </source>
</evidence>
<dbReference type="InterPro" id="IPR014720">
    <property type="entry name" value="dsRBD_dom"/>
</dbReference>
<keyword evidence="6 15" id="KW-0698">rRNA processing</keyword>
<comment type="function">
    <text evidence="15">Digests double-stranded RNA. Involved in the processing of primary rRNA transcript to yield the immediate precursors to the large and small rRNAs (23S and 16S). Processes some mRNAs, and tRNAs when they are encoded in the rRNA operon. Processes pre-crRNA and tracrRNA of type II CRISPR loci if present in the organism.</text>
</comment>
<feature type="domain" description="RNase III" evidence="17">
    <location>
        <begin position="16"/>
        <end position="143"/>
    </location>
</feature>
<keyword evidence="19" id="KW-1185">Reference proteome</keyword>
<proteinExistence type="inferred from homology"/>
<keyword evidence="11 15" id="KW-0255">Endonuclease</keyword>
<comment type="subunit">
    <text evidence="4 15">Homodimer.</text>
</comment>
<dbReference type="GO" id="GO:0006364">
    <property type="term" value="P:rRNA processing"/>
    <property type="evidence" value="ECO:0007669"/>
    <property type="project" value="UniProtKB-UniRule"/>
</dbReference>
<dbReference type="InterPro" id="IPR011907">
    <property type="entry name" value="RNase_III"/>
</dbReference>
<feature type="active site" evidence="15">
    <location>
        <position position="60"/>
    </location>
</feature>
<dbReference type="HAMAP" id="MF_00104">
    <property type="entry name" value="RNase_III"/>
    <property type="match status" value="1"/>
</dbReference>
<dbReference type="EMBL" id="RBIE01000001">
    <property type="protein sequence ID" value="RKQ63582.1"/>
    <property type="molecule type" value="Genomic_DNA"/>
</dbReference>
<dbReference type="GO" id="GO:0008033">
    <property type="term" value="P:tRNA processing"/>
    <property type="evidence" value="ECO:0007669"/>
    <property type="project" value="UniProtKB-KW"/>
</dbReference>
<comment type="catalytic activity">
    <reaction evidence="1 15">
        <text>Endonucleolytic cleavage to 5'-phosphomonoester.</text>
        <dbReference type="EC" id="3.1.26.3"/>
    </reaction>
</comment>
<dbReference type="CDD" id="cd00593">
    <property type="entry name" value="RIBOc"/>
    <property type="match status" value="1"/>
</dbReference>
<dbReference type="CDD" id="cd10845">
    <property type="entry name" value="DSRM_RNAse_III_family"/>
    <property type="match status" value="1"/>
</dbReference>
<dbReference type="Pfam" id="PF00035">
    <property type="entry name" value="dsrm"/>
    <property type="match status" value="1"/>
</dbReference>
<dbReference type="GO" id="GO:0019843">
    <property type="term" value="F:rRNA binding"/>
    <property type="evidence" value="ECO:0007669"/>
    <property type="project" value="UniProtKB-KW"/>
</dbReference>
<evidence type="ECO:0000256" key="5">
    <source>
        <dbReference type="ARBA" id="ARBA00022490"/>
    </source>
</evidence>
<keyword evidence="10 15" id="KW-0479">Metal-binding</keyword>
<dbReference type="FunFam" id="3.30.160.20:FF:000003">
    <property type="entry name" value="Ribonuclease 3"/>
    <property type="match status" value="1"/>
</dbReference>
<comment type="similarity">
    <text evidence="3">Belongs to the ribonuclease III family.</text>
</comment>
<dbReference type="GO" id="GO:0046872">
    <property type="term" value="F:metal ion binding"/>
    <property type="evidence" value="ECO:0007669"/>
    <property type="project" value="UniProtKB-KW"/>
</dbReference>
<dbReference type="Pfam" id="PF14622">
    <property type="entry name" value="Ribonucleas_3_3"/>
    <property type="match status" value="1"/>
</dbReference>
<keyword evidence="12 15" id="KW-0378">Hydrolase</keyword>
<evidence type="ECO:0000256" key="2">
    <source>
        <dbReference type="ARBA" id="ARBA00004496"/>
    </source>
</evidence>
<evidence type="ECO:0000256" key="7">
    <source>
        <dbReference type="ARBA" id="ARBA00022664"/>
    </source>
</evidence>
<keyword evidence="9 15" id="KW-0540">Nuclease</keyword>
<dbReference type="Gene3D" id="3.30.160.20">
    <property type="match status" value="1"/>
</dbReference>
<dbReference type="GO" id="GO:0010468">
    <property type="term" value="P:regulation of gene expression"/>
    <property type="evidence" value="ECO:0007669"/>
    <property type="project" value="TreeGrafter"/>
</dbReference>
<dbReference type="SUPFAM" id="SSF69065">
    <property type="entry name" value="RNase III domain-like"/>
    <property type="match status" value="1"/>
</dbReference>
<evidence type="ECO:0000256" key="11">
    <source>
        <dbReference type="ARBA" id="ARBA00022759"/>
    </source>
</evidence>
<evidence type="ECO:0000256" key="8">
    <source>
        <dbReference type="ARBA" id="ARBA00022694"/>
    </source>
</evidence>
<feature type="binding site" evidence="15">
    <location>
        <position position="56"/>
    </location>
    <ligand>
        <name>Mg(2+)</name>
        <dbReference type="ChEBI" id="CHEBI:18420"/>
    </ligand>
</feature>
<feature type="domain" description="DRBM" evidence="16">
    <location>
        <begin position="171"/>
        <end position="239"/>
    </location>
</feature>
<dbReference type="SMART" id="SM00358">
    <property type="entry name" value="DSRM"/>
    <property type="match status" value="1"/>
</dbReference>
<dbReference type="SUPFAM" id="SSF54768">
    <property type="entry name" value="dsRNA-binding domain-like"/>
    <property type="match status" value="1"/>
</dbReference>
<evidence type="ECO:0000256" key="4">
    <source>
        <dbReference type="ARBA" id="ARBA00011738"/>
    </source>
</evidence>
<protein>
    <recommendedName>
        <fullName evidence="15">Ribonuclease 3</fullName>
        <ecNumber evidence="15">3.1.26.3</ecNumber>
    </recommendedName>
    <alternativeName>
        <fullName evidence="15">Ribonuclease III</fullName>
        <shortName evidence="15">RNase III</shortName>
    </alternativeName>
</protein>
<dbReference type="SMART" id="SM00535">
    <property type="entry name" value="RIBOc"/>
    <property type="match status" value="1"/>
</dbReference>
<dbReference type="PROSITE" id="PS50142">
    <property type="entry name" value="RNASE_3_2"/>
    <property type="match status" value="1"/>
</dbReference>
<gene>
    <name evidence="15" type="primary">rnc</name>
    <name evidence="18" type="ORF">C7457_0456</name>
</gene>
<accession>A0A420W8H8</accession>
<dbReference type="FunFam" id="1.10.1520.10:FF:000001">
    <property type="entry name" value="Ribonuclease 3"/>
    <property type="match status" value="1"/>
</dbReference>
<evidence type="ECO:0000313" key="18">
    <source>
        <dbReference type="EMBL" id="RKQ63582.1"/>
    </source>
</evidence>
<evidence type="ECO:0000256" key="10">
    <source>
        <dbReference type="ARBA" id="ARBA00022723"/>
    </source>
</evidence>
<feature type="binding site" evidence="15">
    <location>
        <position position="132"/>
    </location>
    <ligand>
        <name>Mg(2+)</name>
        <dbReference type="ChEBI" id="CHEBI:18420"/>
    </ligand>
</feature>
<dbReference type="Gene3D" id="1.10.1520.10">
    <property type="entry name" value="Ribonuclease III domain"/>
    <property type="match status" value="1"/>
</dbReference>
<evidence type="ECO:0000256" key="6">
    <source>
        <dbReference type="ARBA" id="ARBA00022552"/>
    </source>
</evidence>
<dbReference type="PANTHER" id="PTHR11207">
    <property type="entry name" value="RIBONUCLEASE III"/>
    <property type="match status" value="1"/>
</dbReference>
<dbReference type="PANTHER" id="PTHR11207:SF0">
    <property type="entry name" value="RIBONUCLEASE 3"/>
    <property type="match status" value="1"/>
</dbReference>
<evidence type="ECO:0000256" key="3">
    <source>
        <dbReference type="ARBA" id="ARBA00010183"/>
    </source>
</evidence>
<dbReference type="GO" id="GO:0003725">
    <property type="term" value="F:double-stranded RNA binding"/>
    <property type="evidence" value="ECO:0007669"/>
    <property type="project" value="TreeGrafter"/>
</dbReference>
<keyword evidence="5 15" id="KW-0963">Cytoplasm</keyword>
<dbReference type="GO" id="GO:0004525">
    <property type="term" value="F:ribonuclease III activity"/>
    <property type="evidence" value="ECO:0007669"/>
    <property type="project" value="UniProtKB-UniRule"/>
</dbReference>
<dbReference type="RefSeq" id="WP_121169823.1">
    <property type="nucleotide sequence ID" value="NZ_RBIE01000001.1"/>
</dbReference>
<keyword evidence="14 15" id="KW-0694">RNA-binding</keyword>
<evidence type="ECO:0000313" key="19">
    <source>
        <dbReference type="Proteomes" id="UP000280881"/>
    </source>
</evidence>
<evidence type="ECO:0000256" key="12">
    <source>
        <dbReference type="ARBA" id="ARBA00022801"/>
    </source>
</evidence>
<evidence type="ECO:0000256" key="14">
    <source>
        <dbReference type="ARBA" id="ARBA00022884"/>
    </source>
</evidence>
<dbReference type="AlphaFoldDB" id="A0A420W8H8"/>
<dbReference type="InterPro" id="IPR000999">
    <property type="entry name" value="RNase_III_dom"/>
</dbReference>
<sequence>MFSFKEDLNFVQEDKLVELERRLNYTFKDKDLLKKALIHRSFAFEKDLKDNYEVLEFLGDAVIGLIVSEELIKRFPDKREGELSQIRAFLVSEPSLSKLAKSIGLGEFLYLGRGERRTGGKEKSSILCDVFESIFGALYLDAGFDKAKEIFNRKFLPLMWEILERAPTYKDFKSYLQEVTQREYKVLPQYRLLDSVGPEHDKEFIVECKVKELKTVGKGKTKKGAEQNAAKEMLKVLGVIDEGGEG</sequence>
<dbReference type="PROSITE" id="PS50137">
    <property type="entry name" value="DS_RBD"/>
    <property type="match status" value="1"/>
</dbReference>
<comment type="caution">
    <text evidence="18">The sequence shown here is derived from an EMBL/GenBank/DDBJ whole genome shotgun (WGS) entry which is preliminary data.</text>
</comment>
<dbReference type="InterPro" id="IPR036389">
    <property type="entry name" value="RNase_III_sf"/>
</dbReference>
<feature type="binding site" evidence="15">
    <location>
        <position position="129"/>
    </location>
    <ligand>
        <name>Mg(2+)</name>
        <dbReference type="ChEBI" id="CHEBI:18420"/>
    </ligand>
</feature>
<keyword evidence="15" id="KW-0699">rRNA-binding</keyword>
<dbReference type="Proteomes" id="UP000280881">
    <property type="component" value="Unassembled WGS sequence"/>
</dbReference>
<keyword evidence="13 15" id="KW-0460">Magnesium</keyword>
<dbReference type="GO" id="GO:0005737">
    <property type="term" value="C:cytoplasm"/>
    <property type="evidence" value="ECO:0007669"/>
    <property type="project" value="UniProtKB-SubCell"/>
</dbReference>
<reference evidence="18 19" key="1">
    <citation type="submission" date="2018-10" db="EMBL/GenBank/DDBJ databases">
        <title>Genomic Encyclopedia of Type Strains, Phase IV (KMG-IV): sequencing the most valuable type-strain genomes for metagenomic binning, comparative biology and taxonomic classification.</title>
        <authorList>
            <person name="Goeker M."/>
        </authorList>
    </citation>
    <scope>NUCLEOTIDE SEQUENCE [LARGE SCALE GENOMIC DNA]</scope>
    <source>
        <strain evidence="18 19">DSM 15521</strain>
    </source>
</reference>
<evidence type="ECO:0000259" key="17">
    <source>
        <dbReference type="PROSITE" id="PS50142"/>
    </source>
</evidence>
<comment type="cofactor">
    <cofactor evidence="15">
        <name>Mg(2+)</name>
        <dbReference type="ChEBI" id="CHEBI:18420"/>
    </cofactor>
</comment>
<feature type="active site" evidence="15">
    <location>
        <position position="132"/>
    </location>
</feature>
<evidence type="ECO:0000256" key="13">
    <source>
        <dbReference type="ARBA" id="ARBA00022842"/>
    </source>
</evidence>
<organism evidence="18 19">
    <name type="scientific">Thermovibrio guaymasensis</name>
    <dbReference type="NCBI Taxonomy" id="240167"/>
    <lineage>
        <taxon>Bacteria</taxon>
        <taxon>Pseudomonadati</taxon>
        <taxon>Aquificota</taxon>
        <taxon>Aquificia</taxon>
        <taxon>Desulfurobacteriales</taxon>
        <taxon>Desulfurobacteriaceae</taxon>
        <taxon>Thermovibrio</taxon>
    </lineage>
</organism>
<keyword evidence="8 15" id="KW-0819">tRNA processing</keyword>